<comment type="similarity">
    <text evidence="1">Belongs to the ARG7 family.</text>
</comment>
<dbReference type="Pfam" id="PF02519">
    <property type="entry name" value="Auxin_inducible"/>
    <property type="match status" value="1"/>
</dbReference>
<dbReference type="Proteomes" id="UP000036987">
    <property type="component" value="Unassembled WGS sequence"/>
</dbReference>
<keyword evidence="3" id="KW-1185">Reference proteome</keyword>
<evidence type="ECO:0000313" key="2">
    <source>
        <dbReference type="EMBL" id="KMZ63278.1"/>
    </source>
</evidence>
<dbReference type="OMA" id="ICTEQHI"/>
<sequence length="130" mass="15180">MRAGYRYLYHSFVLMQSEKAKRKMINIGQAKQIIRRSLNRKMQSKIINATEEEATVVDVPRGHFPVYVGECEKRFVIPVSYLKYPSFQMLLQLAEEEFGLDYYHQSGGLRVPCHEEQFLTLTSHFESASN</sequence>
<organism evidence="2 3">
    <name type="scientific">Zostera marina</name>
    <name type="common">Eelgrass</name>
    <dbReference type="NCBI Taxonomy" id="29655"/>
    <lineage>
        <taxon>Eukaryota</taxon>
        <taxon>Viridiplantae</taxon>
        <taxon>Streptophyta</taxon>
        <taxon>Embryophyta</taxon>
        <taxon>Tracheophyta</taxon>
        <taxon>Spermatophyta</taxon>
        <taxon>Magnoliopsida</taxon>
        <taxon>Liliopsida</taxon>
        <taxon>Zosteraceae</taxon>
        <taxon>Zostera</taxon>
    </lineage>
</organism>
<evidence type="ECO:0000313" key="3">
    <source>
        <dbReference type="Proteomes" id="UP000036987"/>
    </source>
</evidence>
<protein>
    <submittedName>
        <fullName evidence="2">Auxin-induced protein X10A</fullName>
    </submittedName>
</protein>
<gene>
    <name evidence="2" type="ORF">ZOSMA_41G01210</name>
</gene>
<dbReference type="AlphaFoldDB" id="A0A0K9P2T0"/>
<dbReference type="InterPro" id="IPR003676">
    <property type="entry name" value="SAUR_fam"/>
</dbReference>
<comment type="caution">
    <text evidence="2">The sequence shown here is derived from an EMBL/GenBank/DDBJ whole genome shotgun (WGS) entry which is preliminary data.</text>
</comment>
<dbReference type="EMBL" id="LFYR01001258">
    <property type="protein sequence ID" value="KMZ63278.1"/>
    <property type="molecule type" value="Genomic_DNA"/>
</dbReference>
<dbReference type="PANTHER" id="PTHR31929">
    <property type="entry name" value="SAUR-LIKE AUXIN-RESPONSIVE PROTEIN FAMILY-RELATED"/>
    <property type="match status" value="1"/>
</dbReference>
<name>A0A0K9P2T0_ZOSMR</name>
<accession>A0A0K9P2T0</accession>
<reference evidence="3" key="1">
    <citation type="journal article" date="2016" name="Nature">
        <title>The genome of the seagrass Zostera marina reveals angiosperm adaptation to the sea.</title>
        <authorList>
            <person name="Olsen J.L."/>
            <person name="Rouze P."/>
            <person name="Verhelst B."/>
            <person name="Lin Y.-C."/>
            <person name="Bayer T."/>
            <person name="Collen J."/>
            <person name="Dattolo E."/>
            <person name="De Paoli E."/>
            <person name="Dittami S."/>
            <person name="Maumus F."/>
            <person name="Michel G."/>
            <person name="Kersting A."/>
            <person name="Lauritano C."/>
            <person name="Lohaus R."/>
            <person name="Toepel M."/>
            <person name="Tonon T."/>
            <person name="Vanneste K."/>
            <person name="Amirebrahimi M."/>
            <person name="Brakel J."/>
            <person name="Bostroem C."/>
            <person name="Chovatia M."/>
            <person name="Grimwood J."/>
            <person name="Jenkins J.W."/>
            <person name="Jueterbock A."/>
            <person name="Mraz A."/>
            <person name="Stam W.T."/>
            <person name="Tice H."/>
            <person name="Bornberg-Bauer E."/>
            <person name="Green P.J."/>
            <person name="Pearson G.A."/>
            <person name="Procaccini G."/>
            <person name="Duarte C.M."/>
            <person name="Schmutz J."/>
            <person name="Reusch T.B.H."/>
            <person name="Van de Peer Y."/>
        </authorList>
    </citation>
    <scope>NUCLEOTIDE SEQUENCE [LARGE SCALE GENOMIC DNA]</scope>
    <source>
        <strain evidence="3">cv. Finnish</strain>
    </source>
</reference>
<dbReference type="OrthoDB" id="625231at2759"/>
<dbReference type="GO" id="GO:0009733">
    <property type="term" value="P:response to auxin"/>
    <property type="evidence" value="ECO:0007669"/>
    <property type="project" value="InterPro"/>
</dbReference>
<evidence type="ECO:0000256" key="1">
    <source>
        <dbReference type="ARBA" id="ARBA00006974"/>
    </source>
</evidence>
<proteinExistence type="inferred from homology"/>